<evidence type="ECO:0000313" key="1">
    <source>
        <dbReference type="Proteomes" id="UP000036681"/>
    </source>
</evidence>
<accession>A0A0M3I5J3</accession>
<sequence length="55" mass="6392">MSRLNDQSPLRLQSISFASSLLIAIFAELAEQLECNRNYFSQPAQVTLRKLYRLF</sequence>
<dbReference type="AlphaFoldDB" id="A0A0M3I5J3"/>
<name>A0A0M3I5J3_ASCLU</name>
<keyword evidence="1" id="KW-1185">Reference proteome</keyword>
<proteinExistence type="predicted"/>
<organism evidence="1 2">
    <name type="scientific">Ascaris lumbricoides</name>
    <name type="common">Giant roundworm</name>
    <dbReference type="NCBI Taxonomy" id="6252"/>
    <lineage>
        <taxon>Eukaryota</taxon>
        <taxon>Metazoa</taxon>
        <taxon>Ecdysozoa</taxon>
        <taxon>Nematoda</taxon>
        <taxon>Chromadorea</taxon>
        <taxon>Rhabditida</taxon>
        <taxon>Spirurina</taxon>
        <taxon>Ascaridomorpha</taxon>
        <taxon>Ascaridoidea</taxon>
        <taxon>Ascarididae</taxon>
        <taxon>Ascaris</taxon>
    </lineage>
</organism>
<evidence type="ECO:0000313" key="2">
    <source>
        <dbReference type="WBParaSite" id="ALUE_0001222001-mRNA-1"/>
    </source>
</evidence>
<reference evidence="2" key="1">
    <citation type="submission" date="2017-02" db="UniProtKB">
        <authorList>
            <consortium name="WormBaseParasite"/>
        </authorList>
    </citation>
    <scope>IDENTIFICATION</scope>
</reference>
<protein>
    <submittedName>
        <fullName evidence="2">Uncharacterized protein</fullName>
    </submittedName>
</protein>
<dbReference type="Proteomes" id="UP000036681">
    <property type="component" value="Unplaced"/>
</dbReference>
<dbReference type="WBParaSite" id="ALUE_0001222001-mRNA-1">
    <property type="protein sequence ID" value="ALUE_0001222001-mRNA-1"/>
    <property type="gene ID" value="ALUE_0001222001"/>
</dbReference>